<keyword evidence="2" id="KW-0812">Transmembrane</keyword>
<dbReference type="PANTHER" id="PTHR24028">
    <property type="entry name" value="CADHERIN-87A"/>
    <property type="match status" value="1"/>
</dbReference>
<dbReference type="PANTHER" id="PTHR24028:SF328">
    <property type="entry name" value="CADHERIN-3"/>
    <property type="match status" value="1"/>
</dbReference>
<name>A0A2C9KID0_BIOGL</name>
<dbReference type="SUPFAM" id="SSF49313">
    <property type="entry name" value="Cadherin-like"/>
    <property type="match status" value="2"/>
</dbReference>
<gene>
    <name evidence="7" type="primary">106050969</name>
</gene>
<dbReference type="InterPro" id="IPR002126">
    <property type="entry name" value="Cadherin-like_dom"/>
</dbReference>
<dbReference type="KEGG" id="bgt:106050969"/>
<keyword evidence="4" id="KW-0325">Glycoprotein</keyword>
<keyword evidence="3" id="KW-1133">Transmembrane helix</keyword>
<dbReference type="GO" id="GO:0005886">
    <property type="term" value="C:plasma membrane"/>
    <property type="evidence" value="ECO:0007669"/>
    <property type="project" value="TreeGrafter"/>
</dbReference>
<evidence type="ECO:0000256" key="1">
    <source>
        <dbReference type="ARBA" id="ARBA00004167"/>
    </source>
</evidence>
<accession>A0A2C9KID0</accession>
<dbReference type="Proteomes" id="UP000076420">
    <property type="component" value="Unassembled WGS sequence"/>
</dbReference>
<evidence type="ECO:0000259" key="6">
    <source>
        <dbReference type="PROSITE" id="PS50268"/>
    </source>
</evidence>
<dbReference type="STRING" id="6526.A0A2C9KID0"/>
<dbReference type="OrthoDB" id="6139460at2759"/>
<keyword evidence="3" id="KW-0472">Membrane</keyword>
<evidence type="ECO:0000313" key="8">
    <source>
        <dbReference type="Proteomes" id="UP000076420"/>
    </source>
</evidence>
<reference evidence="7" key="1">
    <citation type="submission" date="2020-05" db="UniProtKB">
        <authorList>
            <consortium name="EnsemblMetazoa"/>
        </authorList>
    </citation>
    <scope>IDENTIFICATION</scope>
    <source>
        <strain evidence="7">BB02</strain>
    </source>
</reference>
<protein>
    <recommendedName>
        <fullName evidence="6">Cadherin domain-containing protein</fullName>
    </recommendedName>
</protein>
<dbReference type="PRINTS" id="PR00205">
    <property type="entry name" value="CADHERIN"/>
</dbReference>
<dbReference type="GO" id="GO:0007156">
    <property type="term" value="P:homophilic cell adhesion via plasma membrane adhesion molecules"/>
    <property type="evidence" value="ECO:0007669"/>
    <property type="project" value="InterPro"/>
</dbReference>
<dbReference type="AlphaFoldDB" id="A0A2C9KID0"/>
<proteinExistence type="predicted"/>
<dbReference type="InterPro" id="IPR050174">
    <property type="entry name" value="Protocadherin/Cadherin-CA"/>
</dbReference>
<keyword evidence="5" id="KW-0106">Calcium</keyword>
<evidence type="ECO:0000256" key="2">
    <source>
        <dbReference type="ARBA" id="ARBA00022692"/>
    </source>
</evidence>
<evidence type="ECO:0000256" key="4">
    <source>
        <dbReference type="ARBA" id="ARBA00023180"/>
    </source>
</evidence>
<dbReference type="Gene3D" id="2.60.40.60">
    <property type="entry name" value="Cadherins"/>
    <property type="match status" value="2"/>
</dbReference>
<evidence type="ECO:0000313" key="7">
    <source>
        <dbReference type="EnsemblMetazoa" id="BGLB020031-PA"/>
    </source>
</evidence>
<dbReference type="CDD" id="cd11304">
    <property type="entry name" value="Cadherin_repeat"/>
    <property type="match status" value="1"/>
</dbReference>
<comment type="subcellular location">
    <subcellularLocation>
        <location evidence="1">Membrane</location>
        <topology evidence="1">Single-pass membrane protein</topology>
    </subcellularLocation>
</comment>
<organism evidence="7 8">
    <name type="scientific">Biomphalaria glabrata</name>
    <name type="common">Bloodfluke planorb</name>
    <name type="synonym">Freshwater snail</name>
    <dbReference type="NCBI Taxonomy" id="6526"/>
    <lineage>
        <taxon>Eukaryota</taxon>
        <taxon>Metazoa</taxon>
        <taxon>Spiralia</taxon>
        <taxon>Lophotrochozoa</taxon>
        <taxon>Mollusca</taxon>
        <taxon>Gastropoda</taxon>
        <taxon>Heterobranchia</taxon>
        <taxon>Euthyneura</taxon>
        <taxon>Panpulmonata</taxon>
        <taxon>Hygrophila</taxon>
        <taxon>Lymnaeoidea</taxon>
        <taxon>Planorbidae</taxon>
        <taxon>Biomphalaria</taxon>
    </lineage>
</organism>
<dbReference type="GO" id="GO:0005509">
    <property type="term" value="F:calcium ion binding"/>
    <property type="evidence" value="ECO:0007669"/>
    <property type="project" value="UniProtKB-UniRule"/>
</dbReference>
<dbReference type="EnsemblMetazoa" id="BGLB020031-RA">
    <property type="protein sequence ID" value="BGLB020031-PA"/>
    <property type="gene ID" value="BGLB020031"/>
</dbReference>
<dbReference type="SMART" id="SM00112">
    <property type="entry name" value="CA"/>
    <property type="match status" value="1"/>
</dbReference>
<dbReference type="Pfam" id="PF00028">
    <property type="entry name" value="Cadherin"/>
    <property type="match status" value="1"/>
</dbReference>
<feature type="domain" description="Cadherin" evidence="6">
    <location>
        <begin position="46"/>
        <end position="160"/>
    </location>
</feature>
<evidence type="ECO:0000256" key="3">
    <source>
        <dbReference type="ARBA" id="ARBA00022989"/>
    </source>
</evidence>
<dbReference type="VEuPathDB" id="VectorBase:BGLB020031"/>
<dbReference type="VEuPathDB" id="VectorBase:BGLAX_030841"/>
<dbReference type="PROSITE" id="PS50268">
    <property type="entry name" value="CADHERIN_2"/>
    <property type="match status" value="1"/>
</dbReference>
<sequence length="247" mass="26381">MSHLLETFPNRSLLYVAQEQSPNARTEYASVLVSVLPSNLIPPVITYNSNTGYIFENSSVGARVYTDAAASTTLLKLAFTDPETSSSDLPVQFTTTVSAGQPFAVTQEGYIVLNSSVLDYEATTKYVLTVTVTKTTSPWYSATVTVTVNVLNVNDNSPVILVPDNYSVTVTAGNYTTAAPWVIVTVQAADIDFGPPQFKLNRVVPANATSKFSVSQNGSLSVTGSLSPGDVYAVYVTASDLGKPVRR</sequence>
<dbReference type="InterPro" id="IPR015919">
    <property type="entry name" value="Cadherin-like_sf"/>
</dbReference>
<evidence type="ECO:0000256" key="5">
    <source>
        <dbReference type="PROSITE-ProRule" id="PRU00043"/>
    </source>
</evidence>